<reference evidence="12 13" key="1">
    <citation type="submission" date="2024-06" db="EMBL/GenBank/DDBJ databases">
        <title>A chromosome level genome sequence of Diviner's sage (Salvia divinorum).</title>
        <authorList>
            <person name="Ford S.A."/>
            <person name="Ro D.-K."/>
            <person name="Ness R.W."/>
            <person name="Phillips M.A."/>
        </authorList>
    </citation>
    <scope>NUCLEOTIDE SEQUENCE [LARGE SCALE GENOMIC DNA]</scope>
    <source>
        <strain evidence="12">SAF-2024a</strain>
        <tissue evidence="12">Leaf</tissue>
    </source>
</reference>
<dbReference type="AlphaFoldDB" id="A0ABD1FUU4"/>
<feature type="binding site" description="axial binding residue" evidence="9">
    <location>
        <position position="445"/>
    </location>
    <ligand>
        <name>heme</name>
        <dbReference type="ChEBI" id="CHEBI:30413"/>
    </ligand>
    <ligandPart>
        <name>Fe</name>
        <dbReference type="ChEBI" id="CHEBI:18248"/>
    </ligandPart>
</feature>
<protein>
    <submittedName>
        <fullName evidence="12">Unspecific monooxygenase</fullName>
        <ecNumber evidence="12">1.14.14.1</ecNumber>
    </submittedName>
</protein>
<sequence>MDETQIQFKPFIFPSLIFLFSLWIAIKILFPKPNTNKNPPPSPPKLPIIGNLHQLGSLTHKNLGSLARKHGPIMLLHFGSTPVLVASSADAAREITKTHDLIFASRPLNKVSRKLSYNGRDVVFAPYGESWRRAKSILMLQLLSNRRVQSYRLIREEETALLVKRILECSGPVNLSKMFSEFTNNGICRSAFGRKYSESENGKKFLDLVGEVSEVIGAVRAGLFVPWLRWIDRVSGFDEKVDRIAREMDEFLEGVMRERFREGFMERKEGDNFLDILLEIYSDSSGEVSVDDRVSIKAILLDVFAAGTDTTSVFLEWAMTELIQNPTVMQNLQNEVREIAKDNSNITEYELERMHYLKAVIKETFRYHPPVPLLVPRVASKDVKIKGYDVEAGTVVMINAWAIGRDVVSWNEPEKFKPERFLNSSIDFKGLNFEFVPFGTGRRACPGAAFAVATIEFVLASLVQKFDWKLGDGGQGENLDMSERPGITVHRDIPLIAVASLSK</sequence>
<evidence type="ECO:0000256" key="3">
    <source>
        <dbReference type="ARBA" id="ARBA00010617"/>
    </source>
</evidence>
<evidence type="ECO:0000313" key="12">
    <source>
        <dbReference type="EMBL" id="KAL1534729.1"/>
    </source>
</evidence>
<dbReference type="EC" id="1.14.14.1" evidence="12"/>
<evidence type="ECO:0000256" key="5">
    <source>
        <dbReference type="ARBA" id="ARBA00022723"/>
    </source>
</evidence>
<keyword evidence="13" id="KW-1185">Reference proteome</keyword>
<evidence type="ECO:0000256" key="1">
    <source>
        <dbReference type="ARBA" id="ARBA00001971"/>
    </source>
</evidence>
<dbReference type="GO" id="GO:0046872">
    <property type="term" value="F:metal ion binding"/>
    <property type="evidence" value="ECO:0007669"/>
    <property type="project" value="UniProtKB-KW"/>
</dbReference>
<dbReference type="FunFam" id="1.10.630.10:FF:000011">
    <property type="entry name" value="Cytochrome P450 83B1"/>
    <property type="match status" value="1"/>
</dbReference>
<comment type="caution">
    <text evidence="12">The sequence shown here is derived from an EMBL/GenBank/DDBJ whole genome shotgun (WGS) entry which is preliminary data.</text>
</comment>
<dbReference type="PRINTS" id="PR00385">
    <property type="entry name" value="P450"/>
</dbReference>
<dbReference type="GO" id="GO:0016020">
    <property type="term" value="C:membrane"/>
    <property type="evidence" value="ECO:0007669"/>
    <property type="project" value="UniProtKB-SubCell"/>
</dbReference>
<keyword evidence="11" id="KW-1133">Transmembrane helix</keyword>
<dbReference type="PROSITE" id="PS00086">
    <property type="entry name" value="CYTOCHROME_P450"/>
    <property type="match status" value="1"/>
</dbReference>
<dbReference type="GO" id="GO:0016712">
    <property type="term" value="F:oxidoreductase activity, acting on paired donors, with incorporation or reduction of molecular oxygen, reduced flavin or flavoprotein as one donor, and incorporation of one atom of oxygen"/>
    <property type="evidence" value="ECO:0007669"/>
    <property type="project" value="UniProtKB-EC"/>
</dbReference>
<comment type="similarity">
    <text evidence="3 10">Belongs to the cytochrome P450 family.</text>
</comment>
<dbReference type="PANTHER" id="PTHR47955:SF15">
    <property type="entry name" value="CYTOCHROME P450 71A2-LIKE"/>
    <property type="match status" value="1"/>
</dbReference>
<accession>A0ABD1FUU4</accession>
<evidence type="ECO:0000256" key="7">
    <source>
        <dbReference type="ARBA" id="ARBA00023004"/>
    </source>
</evidence>
<evidence type="ECO:0000256" key="6">
    <source>
        <dbReference type="ARBA" id="ARBA00023002"/>
    </source>
</evidence>
<keyword evidence="7 9" id="KW-0408">Iron</keyword>
<dbReference type="InterPro" id="IPR001128">
    <property type="entry name" value="Cyt_P450"/>
</dbReference>
<dbReference type="EMBL" id="JBEAFC010000012">
    <property type="protein sequence ID" value="KAL1534729.1"/>
    <property type="molecule type" value="Genomic_DNA"/>
</dbReference>
<evidence type="ECO:0000256" key="11">
    <source>
        <dbReference type="SAM" id="Phobius"/>
    </source>
</evidence>
<evidence type="ECO:0000256" key="8">
    <source>
        <dbReference type="ARBA" id="ARBA00023033"/>
    </source>
</evidence>
<keyword evidence="6 10" id="KW-0560">Oxidoreductase</keyword>
<evidence type="ECO:0000256" key="4">
    <source>
        <dbReference type="ARBA" id="ARBA00022617"/>
    </source>
</evidence>
<evidence type="ECO:0000256" key="10">
    <source>
        <dbReference type="RuleBase" id="RU000461"/>
    </source>
</evidence>
<keyword evidence="11" id="KW-0472">Membrane</keyword>
<dbReference type="CDD" id="cd11072">
    <property type="entry name" value="CYP71-like"/>
    <property type="match status" value="1"/>
</dbReference>
<comment type="subcellular location">
    <subcellularLocation>
        <location evidence="2">Membrane</location>
        <topology evidence="2">Single-pass membrane protein</topology>
    </subcellularLocation>
</comment>
<keyword evidence="11" id="KW-0812">Transmembrane</keyword>
<dbReference type="InterPro" id="IPR002401">
    <property type="entry name" value="Cyt_P450_E_grp-I"/>
</dbReference>
<proteinExistence type="inferred from homology"/>
<keyword evidence="8 10" id="KW-0503">Monooxygenase</keyword>
<dbReference type="GO" id="GO:0016114">
    <property type="term" value="P:terpenoid biosynthetic process"/>
    <property type="evidence" value="ECO:0007669"/>
    <property type="project" value="UniProtKB-ARBA"/>
</dbReference>
<dbReference type="Proteomes" id="UP001567538">
    <property type="component" value="Unassembled WGS sequence"/>
</dbReference>
<dbReference type="InterPro" id="IPR017972">
    <property type="entry name" value="Cyt_P450_CS"/>
</dbReference>
<feature type="transmembrane region" description="Helical" evidence="11">
    <location>
        <begin position="12"/>
        <end position="30"/>
    </location>
</feature>
<keyword evidence="5 9" id="KW-0479">Metal-binding</keyword>
<comment type="cofactor">
    <cofactor evidence="1 9">
        <name>heme</name>
        <dbReference type="ChEBI" id="CHEBI:30413"/>
    </cofactor>
</comment>
<evidence type="ECO:0000256" key="2">
    <source>
        <dbReference type="ARBA" id="ARBA00004167"/>
    </source>
</evidence>
<evidence type="ECO:0000256" key="9">
    <source>
        <dbReference type="PIRSR" id="PIRSR602401-1"/>
    </source>
</evidence>
<gene>
    <name evidence="12" type="ORF">AAHA92_30875</name>
</gene>
<evidence type="ECO:0000313" key="13">
    <source>
        <dbReference type="Proteomes" id="UP001567538"/>
    </source>
</evidence>
<dbReference type="Pfam" id="PF00067">
    <property type="entry name" value="p450"/>
    <property type="match status" value="1"/>
</dbReference>
<organism evidence="12 13">
    <name type="scientific">Salvia divinorum</name>
    <name type="common">Maria pastora</name>
    <name type="synonym">Diviner's sage</name>
    <dbReference type="NCBI Taxonomy" id="28513"/>
    <lineage>
        <taxon>Eukaryota</taxon>
        <taxon>Viridiplantae</taxon>
        <taxon>Streptophyta</taxon>
        <taxon>Embryophyta</taxon>
        <taxon>Tracheophyta</taxon>
        <taxon>Spermatophyta</taxon>
        <taxon>Magnoliopsida</taxon>
        <taxon>eudicotyledons</taxon>
        <taxon>Gunneridae</taxon>
        <taxon>Pentapetalae</taxon>
        <taxon>asterids</taxon>
        <taxon>lamiids</taxon>
        <taxon>Lamiales</taxon>
        <taxon>Lamiaceae</taxon>
        <taxon>Nepetoideae</taxon>
        <taxon>Mentheae</taxon>
        <taxon>Salviinae</taxon>
        <taxon>Salvia</taxon>
        <taxon>Salvia subgen. Calosphace</taxon>
    </lineage>
</organism>
<keyword evidence="4 9" id="KW-0349">Heme</keyword>
<name>A0ABD1FUU4_SALDI</name>
<dbReference type="PANTHER" id="PTHR47955">
    <property type="entry name" value="CYTOCHROME P450 FAMILY 71 PROTEIN"/>
    <property type="match status" value="1"/>
</dbReference>
<dbReference type="PRINTS" id="PR00463">
    <property type="entry name" value="EP450I"/>
</dbReference>
<dbReference type="Gene3D" id="1.10.630.10">
    <property type="entry name" value="Cytochrome P450"/>
    <property type="match status" value="1"/>
</dbReference>
<dbReference type="SUPFAM" id="SSF48264">
    <property type="entry name" value="Cytochrome P450"/>
    <property type="match status" value="1"/>
</dbReference>
<dbReference type="InterPro" id="IPR036396">
    <property type="entry name" value="Cyt_P450_sf"/>
</dbReference>